<evidence type="ECO:0000256" key="1">
    <source>
        <dbReference type="SAM" id="MobiDB-lite"/>
    </source>
</evidence>
<feature type="compositionally biased region" description="Basic and acidic residues" evidence="1">
    <location>
        <begin position="78"/>
        <end position="87"/>
    </location>
</feature>
<sequence length="100" mass="11301">MFGGWSGVMTCPRCVKGFGGLSLNEDFLGVLAEMSVLPRMECWHPHVRRREACDCRRWTLTPSSCRQSVLEARPPSPHRTDLWEKNTDTPSPLQSVFIPG</sequence>
<dbReference type="AlphaFoldDB" id="A0A5B7DFW5"/>
<organism evidence="2 3">
    <name type="scientific">Portunus trituberculatus</name>
    <name type="common">Swimming crab</name>
    <name type="synonym">Neptunus trituberculatus</name>
    <dbReference type="NCBI Taxonomy" id="210409"/>
    <lineage>
        <taxon>Eukaryota</taxon>
        <taxon>Metazoa</taxon>
        <taxon>Ecdysozoa</taxon>
        <taxon>Arthropoda</taxon>
        <taxon>Crustacea</taxon>
        <taxon>Multicrustacea</taxon>
        <taxon>Malacostraca</taxon>
        <taxon>Eumalacostraca</taxon>
        <taxon>Eucarida</taxon>
        <taxon>Decapoda</taxon>
        <taxon>Pleocyemata</taxon>
        <taxon>Brachyura</taxon>
        <taxon>Eubrachyura</taxon>
        <taxon>Portunoidea</taxon>
        <taxon>Portunidae</taxon>
        <taxon>Portuninae</taxon>
        <taxon>Portunus</taxon>
    </lineage>
</organism>
<evidence type="ECO:0000313" key="2">
    <source>
        <dbReference type="EMBL" id="MPC20094.1"/>
    </source>
</evidence>
<protein>
    <submittedName>
        <fullName evidence="2">Uncharacterized protein</fullName>
    </submittedName>
</protein>
<keyword evidence="3" id="KW-1185">Reference proteome</keyword>
<comment type="caution">
    <text evidence="2">The sequence shown here is derived from an EMBL/GenBank/DDBJ whole genome shotgun (WGS) entry which is preliminary data.</text>
</comment>
<gene>
    <name evidence="2" type="ORF">E2C01_013026</name>
</gene>
<name>A0A5B7DFW5_PORTR</name>
<dbReference type="Proteomes" id="UP000324222">
    <property type="component" value="Unassembled WGS sequence"/>
</dbReference>
<dbReference type="EMBL" id="VSRR010000833">
    <property type="protein sequence ID" value="MPC20094.1"/>
    <property type="molecule type" value="Genomic_DNA"/>
</dbReference>
<reference evidence="2 3" key="1">
    <citation type="submission" date="2019-05" db="EMBL/GenBank/DDBJ databases">
        <title>Another draft genome of Portunus trituberculatus and its Hox gene families provides insights of decapod evolution.</title>
        <authorList>
            <person name="Jeong J.-H."/>
            <person name="Song I."/>
            <person name="Kim S."/>
            <person name="Choi T."/>
            <person name="Kim D."/>
            <person name="Ryu S."/>
            <person name="Kim W."/>
        </authorList>
    </citation>
    <scope>NUCLEOTIDE SEQUENCE [LARGE SCALE GENOMIC DNA]</scope>
    <source>
        <tissue evidence="2">Muscle</tissue>
    </source>
</reference>
<feature type="region of interest" description="Disordered" evidence="1">
    <location>
        <begin position="69"/>
        <end position="100"/>
    </location>
</feature>
<evidence type="ECO:0000313" key="3">
    <source>
        <dbReference type="Proteomes" id="UP000324222"/>
    </source>
</evidence>
<accession>A0A5B7DFW5</accession>
<proteinExistence type="predicted"/>